<sequence>MLAAATLCTALENKQRKVYSCIWPQIKEYGNLKFQETRKATLSQLGKREGKMIKCLYWIIKTGRINIIQRGFWRWKFHIFSIAKNPILLFSNKDRLASIRSFSTLLKTSVKKLIRTYFYTWYSLKPKNKLELIQKTKDLYLNHCEKYFIRSLQTIFSLWRGLQPIHKSTKKMVCLKCLNKIYLKVFGSYFLAWKDPGFYIEQYVYEKVSERHLETKRFKVINKPSIPIEYFDYQWYDPAFRAVFRCLGHFIKRKIKLYYKLWKEYVDRSQYQIEALTGFLSESAVDYGNFRLSFENLRKLKILLIHFNRIQDSIREMPNNCLNLWCEKAHIKALKEIRFKIVTVYHQRQKQKTKMFFSNLRHKIMYCNNFTDEV</sequence>
<protein>
    <submittedName>
        <fullName evidence="1">Uncharacterized protein</fullName>
    </submittedName>
</protein>
<dbReference type="AlphaFoldDB" id="A0A1R2CVI9"/>
<evidence type="ECO:0000313" key="1">
    <source>
        <dbReference type="EMBL" id="OMJ93027.1"/>
    </source>
</evidence>
<organism evidence="1 2">
    <name type="scientific">Stentor coeruleus</name>
    <dbReference type="NCBI Taxonomy" id="5963"/>
    <lineage>
        <taxon>Eukaryota</taxon>
        <taxon>Sar</taxon>
        <taxon>Alveolata</taxon>
        <taxon>Ciliophora</taxon>
        <taxon>Postciliodesmatophora</taxon>
        <taxon>Heterotrichea</taxon>
        <taxon>Heterotrichida</taxon>
        <taxon>Stentoridae</taxon>
        <taxon>Stentor</taxon>
    </lineage>
</organism>
<reference evidence="1 2" key="1">
    <citation type="submission" date="2016-11" db="EMBL/GenBank/DDBJ databases">
        <title>The macronuclear genome of Stentor coeruleus: a giant cell with tiny introns.</title>
        <authorList>
            <person name="Slabodnick M."/>
            <person name="Ruby J.G."/>
            <person name="Reiff S.B."/>
            <person name="Swart E.C."/>
            <person name="Gosai S."/>
            <person name="Prabakaran S."/>
            <person name="Witkowska E."/>
            <person name="Larue G.E."/>
            <person name="Fisher S."/>
            <person name="Freeman R.M."/>
            <person name="Gunawardena J."/>
            <person name="Chu W."/>
            <person name="Stover N.A."/>
            <person name="Gregory B.D."/>
            <person name="Nowacki M."/>
            <person name="Derisi J."/>
            <person name="Roy S.W."/>
            <person name="Marshall W.F."/>
            <person name="Sood P."/>
        </authorList>
    </citation>
    <scope>NUCLEOTIDE SEQUENCE [LARGE SCALE GENOMIC DNA]</scope>
    <source>
        <strain evidence="1">WM001</strain>
    </source>
</reference>
<accession>A0A1R2CVI9</accession>
<evidence type="ECO:0000313" key="2">
    <source>
        <dbReference type="Proteomes" id="UP000187209"/>
    </source>
</evidence>
<gene>
    <name evidence="1" type="ORF">SteCoe_4108</name>
</gene>
<dbReference type="EMBL" id="MPUH01000050">
    <property type="protein sequence ID" value="OMJ93027.1"/>
    <property type="molecule type" value="Genomic_DNA"/>
</dbReference>
<proteinExistence type="predicted"/>
<name>A0A1R2CVI9_9CILI</name>
<keyword evidence="2" id="KW-1185">Reference proteome</keyword>
<dbReference type="Proteomes" id="UP000187209">
    <property type="component" value="Unassembled WGS sequence"/>
</dbReference>
<comment type="caution">
    <text evidence="1">The sequence shown here is derived from an EMBL/GenBank/DDBJ whole genome shotgun (WGS) entry which is preliminary data.</text>
</comment>